<dbReference type="GO" id="GO:0051301">
    <property type="term" value="P:cell division"/>
    <property type="evidence" value="ECO:0007669"/>
    <property type="project" value="UniProtKB-KW"/>
</dbReference>
<gene>
    <name evidence="14" type="ORF">ENJ78_01255</name>
</gene>
<feature type="transmembrane region" description="Helical" evidence="11">
    <location>
        <begin position="209"/>
        <end position="240"/>
    </location>
</feature>
<feature type="transmembrane region" description="Helical" evidence="11">
    <location>
        <begin position="260"/>
        <end position="284"/>
    </location>
</feature>
<dbReference type="Gene3D" id="3.30.70.3040">
    <property type="match status" value="1"/>
</dbReference>
<evidence type="ECO:0000256" key="4">
    <source>
        <dbReference type="ARBA" id="ARBA00022475"/>
    </source>
</evidence>
<accession>A0A7V5J0C1</accession>
<evidence type="ECO:0000256" key="8">
    <source>
        <dbReference type="ARBA" id="ARBA00023136"/>
    </source>
</evidence>
<evidence type="ECO:0000259" key="12">
    <source>
        <dbReference type="Pfam" id="PF02687"/>
    </source>
</evidence>
<dbReference type="AlphaFoldDB" id="A0A7V5J0C1"/>
<dbReference type="InterPro" id="IPR004513">
    <property type="entry name" value="FtsX"/>
</dbReference>
<reference evidence="14" key="1">
    <citation type="journal article" date="2020" name="mSystems">
        <title>Genome- and Community-Level Interaction Insights into Carbon Utilization and Element Cycling Functions of Hydrothermarchaeota in Hydrothermal Sediment.</title>
        <authorList>
            <person name="Zhou Z."/>
            <person name="Liu Y."/>
            <person name="Xu W."/>
            <person name="Pan J."/>
            <person name="Luo Z.H."/>
            <person name="Li M."/>
        </authorList>
    </citation>
    <scope>NUCLEOTIDE SEQUENCE [LARGE SCALE GENOMIC DNA]</scope>
    <source>
        <strain evidence="14">HyVt-517</strain>
    </source>
</reference>
<evidence type="ECO:0000256" key="9">
    <source>
        <dbReference type="ARBA" id="ARBA00023306"/>
    </source>
</evidence>
<evidence type="ECO:0000256" key="6">
    <source>
        <dbReference type="ARBA" id="ARBA00022692"/>
    </source>
</evidence>
<feature type="domain" description="FtsX extracellular" evidence="13">
    <location>
        <begin position="55"/>
        <end position="146"/>
    </location>
</feature>
<dbReference type="GO" id="GO:0005886">
    <property type="term" value="C:plasma membrane"/>
    <property type="evidence" value="ECO:0007669"/>
    <property type="project" value="UniProtKB-SubCell"/>
</dbReference>
<evidence type="ECO:0000256" key="3">
    <source>
        <dbReference type="ARBA" id="ARBA00021907"/>
    </source>
</evidence>
<dbReference type="Proteomes" id="UP000886106">
    <property type="component" value="Unassembled WGS sequence"/>
</dbReference>
<dbReference type="PANTHER" id="PTHR47755">
    <property type="entry name" value="CELL DIVISION PROTEIN FTSX"/>
    <property type="match status" value="1"/>
</dbReference>
<feature type="domain" description="ABC3 transporter permease C-terminal" evidence="12">
    <location>
        <begin position="170"/>
        <end position="287"/>
    </location>
</feature>
<evidence type="ECO:0000256" key="10">
    <source>
        <dbReference type="PIRNR" id="PIRNR003097"/>
    </source>
</evidence>
<dbReference type="InterPro" id="IPR003838">
    <property type="entry name" value="ABC3_permease_C"/>
</dbReference>
<name>A0A7V5J0C1_UNCKA</name>
<evidence type="ECO:0000259" key="13">
    <source>
        <dbReference type="Pfam" id="PF18075"/>
    </source>
</evidence>
<keyword evidence="9 10" id="KW-0131">Cell cycle</keyword>
<evidence type="ECO:0000256" key="7">
    <source>
        <dbReference type="ARBA" id="ARBA00022989"/>
    </source>
</evidence>
<comment type="caution">
    <text evidence="14">The sequence shown here is derived from an EMBL/GenBank/DDBJ whole genome shotgun (WGS) entry which is preliminary data.</text>
</comment>
<keyword evidence="8 10" id="KW-0472">Membrane</keyword>
<dbReference type="EMBL" id="DRNS01000091">
    <property type="protein sequence ID" value="HHH14317.1"/>
    <property type="molecule type" value="Genomic_DNA"/>
</dbReference>
<organism evidence="14">
    <name type="scientific">candidate division WWE3 bacterium</name>
    <dbReference type="NCBI Taxonomy" id="2053526"/>
    <lineage>
        <taxon>Bacteria</taxon>
        <taxon>Katanobacteria</taxon>
    </lineage>
</organism>
<feature type="transmembrane region" description="Helical" evidence="11">
    <location>
        <begin position="20"/>
        <end position="42"/>
    </location>
</feature>
<evidence type="ECO:0000256" key="5">
    <source>
        <dbReference type="ARBA" id="ARBA00022618"/>
    </source>
</evidence>
<evidence type="ECO:0000256" key="11">
    <source>
        <dbReference type="SAM" id="Phobius"/>
    </source>
</evidence>
<feature type="transmembrane region" description="Helical" evidence="11">
    <location>
        <begin position="165"/>
        <end position="188"/>
    </location>
</feature>
<dbReference type="PIRSF" id="PIRSF003097">
    <property type="entry name" value="FtsX"/>
    <property type="match status" value="1"/>
</dbReference>
<evidence type="ECO:0000256" key="1">
    <source>
        <dbReference type="ARBA" id="ARBA00004651"/>
    </source>
</evidence>
<evidence type="ECO:0000313" key="14">
    <source>
        <dbReference type="EMBL" id="HHH14317.1"/>
    </source>
</evidence>
<proteinExistence type="inferred from homology"/>
<sequence>MIRSFGIAKKNLGLQSITTFVSLIINTQTFFVLSFFIAFAFLSAHLLNYLESKAQLTVYFQDTVKEDQILDLKNQIASMPEVSDVRYISKTEALAIFLKTYESEPLLTESVDAGVFPASLDIQVYDINDLDKIADFLKKQEGIEEISYFEEALRAFKSLSNGIKYVGLALVSVMLFSSFLIILVLTGITIRDSSEEIKILRLMGATNSYIQGPFFAQTFLISLLSSLFATVLFLGIIPFVEPLVRSKFAGVPIPSVNFLLVLYLFLAEFAINLFISMLGTWVAIKKYLRF</sequence>
<dbReference type="Pfam" id="PF02687">
    <property type="entry name" value="FtsX"/>
    <property type="match status" value="1"/>
</dbReference>
<keyword evidence="4 10" id="KW-1003">Cell membrane</keyword>
<dbReference type="InterPro" id="IPR040690">
    <property type="entry name" value="FtsX_ECD"/>
</dbReference>
<evidence type="ECO:0000256" key="2">
    <source>
        <dbReference type="ARBA" id="ARBA00007379"/>
    </source>
</evidence>
<keyword evidence="7 11" id="KW-1133">Transmembrane helix</keyword>
<comment type="similarity">
    <text evidence="2 10">Belongs to the ABC-4 integral membrane protein family. FtsX subfamily.</text>
</comment>
<protein>
    <recommendedName>
        <fullName evidence="3 10">Cell division protein FtsX</fullName>
    </recommendedName>
</protein>
<comment type="subcellular location">
    <subcellularLocation>
        <location evidence="1">Cell membrane</location>
        <topology evidence="1">Multi-pass membrane protein</topology>
    </subcellularLocation>
</comment>
<dbReference type="Pfam" id="PF18075">
    <property type="entry name" value="FtsX_ECD"/>
    <property type="match status" value="1"/>
</dbReference>
<keyword evidence="6 11" id="KW-0812">Transmembrane</keyword>
<dbReference type="PANTHER" id="PTHR47755:SF1">
    <property type="entry name" value="CELL DIVISION PROTEIN FTSX"/>
    <property type="match status" value="1"/>
</dbReference>
<keyword evidence="5 10" id="KW-0132">Cell division</keyword>